<evidence type="ECO:0000256" key="8">
    <source>
        <dbReference type="ARBA" id="ARBA00022801"/>
    </source>
</evidence>
<dbReference type="Gene3D" id="3.20.20.80">
    <property type="entry name" value="Glycosidases"/>
    <property type="match status" value="1"/>
</dbReference>
<keyword evidence="5" id="KW-0964">Secreted</keyword>
<dbReference type="GO" id="GO:0005576">
    <property type="term" value="C:extracellular region"/>
    <property type="evidence" value="ECO:0007669"/>
    <property type="project" value="UniProtKB-SubCell"/>
</dbReference>
<keyword evidence="8" id="KW-0378">Hydrolase</keyword>
<feature type="signal peptide" evidence="13">
    <location>
        <begin position="1"/>
        <end position="47"/>
    </location>
</feature>
<dbReference type="PANTHER" id="PTHR34135">
    <property type="entry name" value="LYSOZYME"/>
    <property type="match status" value="1"/>
</dbReference>
<feature type="chain" id="PRO_5002981107" description="lysozyme" evidence="13">
    <location>
        <begin position="48"/>
        <end position="319"/>
    </location>
</feature>
<feature type="region of interest" description="Disordered" evidence="12">
    <location>
        <begin position="1"/>
        <end position="23"/>
    </location>
</feature>
<evidence type="ECO:0000256" key="13">
    <source>
        <dbReference type="SAM" id="SignalP"/>
    </source>
</evidence>
<dbReference type="InterPro" id="IPR017853">
    <property type="entry name" value="GH"/>
</dbReference>
<gene>
    <name evidence="14" type="ordered locus">Ksed_11290</name>
</gene>
<dbReference type="KEGG" id="kse:Ksed_11290"/>
<comment type="similarity">
    <text evidence="3">Belongs to the glycosyl hydrolase 25 family.</text>
</comment>
<keyword evidence="9" id="KW-1015">Disulfide bond</keyword>
<comment type="catalytic activity">
    <reaction evidence="1">
        <text>Hydrolysis of (1-&gt;4)-beta-linkages between N-acetylmuramic acid and N-acetyl-D-glucosamine residues in a peptidoglycan and between N-acetyl-D-glucosamine residues in chitodextrins.</text>
        <dbReference type="EC" id="3.2.1.17"/>
    </reaction>
</comment>
<dbReference type="InterPro" id="IPR018077">
    <property type="entry name" value="Glyco_hydro_fam25_subgr"/>
</dbReference>
<dbReference type="GO" id="GO:0031640">
    <property type="term" value="P:killing of cells of another organism"/>
    <property type="evidence" value="ECO:0007669"/>
    <property type="project" value="UniProtKB-KW"/>
</dbReference>
<dbReference type="HOGENOM" id="CLU_044973_4_1_11"/>
<dbReference type="PROSITE" id="PS51904">
    <property type="entry name" value="GLYCOSYL_HYDROL_F25_2"/>
    <property type="match status" value="1"/>
</dbReference>
<dbReference type="Proteomes" id="UP000006666">
    <property type="component" value="Chromosome"/>
</dbReference>
<evidence type="ECO:0000256" key="5">
    <source>
        <dbReference type="ARBA" id="ARBA00022525"/>
    </source>
</evidence>
<protein>
    <recommendedName>
        <fullName evidence="4">lysozyme</fullName>
        <ecNumber evidence="4">3.2.1.17</ecNumber>
    </recommendedName>
</protein>
<organism evidence="14 15">
    <name type="scientific">Kytococcus sedentarius (strain ATCC 14392 / DSM 20547 / JCM 11482 / CCUG 33030 / NBRC 15357 / NCTC 11040 / CCM 314 / 541)</name>
    <name type="common">Micrococcus sedentarius</name>
    <dbReference type="NCBI Taxonomy" id="478801"/>
    <lineage>
        <taxon>Bacteria</taxon>
        <taxon>Bacillati</taxon>
        <taxon>Actinomycetota</taxon>
        <taxon>Actinomycetes</taxon>
        <taxon>Micrococcales</taxon>
        <taxon>Kytococcaceae</taxon>
        <taxon>Kytococcus</taxon>
    </lineage>
</organism>
<dbReference type="GO" id="GO:0016998">
    <property type="term" value="P:cell wall macromolecule catabolic process"/>
    <property type="evidence" value="ECO:0007669"/>
    <property type="project" value="InterPro"/>
</dbReference>
<evidence type="ECO:0000256" key="3">
    <source>
        <dbReference type="ARBA" id="ARBA00010646"/>
    </source>
</evidence>
<keyword evidence="10" id="KW-0326">Glycosidase</keyword>
<dbReference type="PANTHER" id="PTHR34135:SF2">
    <property type="entry name" value="LYSOZYME"/>
    <property type="match status" value="1"/>
</dbReference>
<evidence type="ECO:0000256" key="2">
    <source>
        <dbReference type="ARBA" id="ARBA00004613"/>
    </source>
</evidence>
<comment type="function">
    <text evidence="11">This enzyme has both lysozyme (acetylmuramidase) and diacetylmuramidase activities.</text>
</comment>
<proteinExistence type="inferred from homology"/>
<dbReference type="STRING" id="478801.Ksed_11290"/>
<evidence type="ECO:0000256" key="7">
    <source>
        <dbReference type="ARBA" id="ARBA00022638"/>
    </source>
</evidence>
<keyword evidence="6" id="KW-0929">Antimicrobial</keyword>
<sequence length="319" mass="34069">MRHASPTHRTAPTHRPATARSHRRLGGATVLAAGLLLPTLAAGPAQAQPDSTPPAPSDHASEQGIDGPGEATMGWSLQDGTGPAAGAPGQHLGPLGTGTAIDPAVEAAHGPYGIDTSSHTTVQDWQWFSAVGAEFAWVKATEGDYYTSPVFSAQYTGATEQQMVRGAYHFANPAESSGAHQAEFFVANGGGWSADGRTLPGALDMEYNPYGPVCYGLDHAQMDAWMRDFVGRYQQLTGVKPVIYTNADWWNTCVGRADYSDVHLWLARYDATPGTAPWSWSDHGASHTVWQTRPVTDKGYDVNRFHGDRAALQELAAGR</sequence>
<evidence type="ECO:0000313" key="15">
    <source>
        <dbReference type="Proteomes" id="UP000006666"/>
    </source>
</evidence>
<keyword evidence="7" id="KW-0081">Bacteriolytic enzyme</keyword>
<dbReference type="GO" id="GO:0042742">
    <property type="term" value="P:defense response to bacterium"/>
    <property type="evidence" value="ECO:0007669"/>
    <property type="project" value="UniProtKB-KW"/>
</dbReference>
<keyword evidence="15" id="KW-1185">Reference proteome</keyword>
<dbReference type="InterPro" id="IPR002053">
    <property type="entry name" value="Glyco_hydro_25"/>
</dbReference>
<evidence type="ECO:0000256" key="6">
    <source>
        <dbReference type="ARBA" id="ARBA00022529"/>
    </source>
</evidence>
<evidence type="ECO:0000256" key="12">
    <source>
        <dbReference type="SAM" id="MobiDB-lite"/>
    </source>
</evidence>
<dbReference type="SMART" id="SM00641">
    <property type="entry name" value="Glyco_25"/>
    <property type="match status" value="1"/>
</dbReference>
<evidence type="ECO:0000256" key="11">
    <source>
        <dbReference type="ARBA" id="ARBA00055588"/>
    </source>
</evidence>
<accession>C7NGZ9</accession>
<dbReference type="AlphaFoldDB" id="C7NGZ9"/>
<comment type="subcellular location">
    <subcellularLocation>
        <location evidence="2">Secreted</location>
    </subcellularLocation>
</comment>
<dbReference type="FunFam" id="3.20.20.80:FF:000060">
    <property type="entry name" value="Lysozyme M1"/>
    <property type="match status" value="1"/>
</dbReference>
<dbReference type="eggNOG" id="COG3757">
    <property type="taxonomic scope" value="Bacteria"/>
</dbReference>
<dbReference type="Pfam" id="PF01183">
    <property type="entry name" value="Glyco_hydro_25"/>
    <property type="match status" value="1"/>
</dbReference>
<name>C7NGZ9_KYTSD</name>
<dbReference type="CAZy" id="GH25">
    <property type="family name" value="Glycoside Hydrolase Family 25"/>
</dbReference>
<keyword evidence="13" id="KW-0732">Signal</keyword>
<dbReference type="GO" id="GO:0009253">
    <property type="term" value="P:peptidoglycan catabolic process"/>
    <property type="evidence" value="ECO:0007669"/>
    <property type="project" value="InterPro"/>
</dbReference>
<dbReference type="GO" id="GO:0016052">
    <property type="term" value="P:carbohydrate catabolic process"/>
    <property type="evidence" value="ECO:0007669"/>
    <property type="project" value="TreeGrafter"/>
</dbReference>
<evidence type="ECO:0000313" key="14">
    <source>
        <dbReference type="EMBL" id="ACV06169.1"/>
    </source>
</evidence>
<dbReference type="SUPFAM" id="SSF51445">
    <property type="entry name" value="(Trans)glycosidases"/>
    <property type="match status" value="1"/>
</dbReference>
<evidence type="ECO:0000256" key="1">
    <source>
        <dbReference type="ARBA" id="ARBA00000632"/>
    </source>
</evidence>
<feature type="region of interest" description="Disordered" evidence="12">
    <location>
        <begin position="43"/>
        <end position="94"/>
    </location>
</feature>
<evidence type="ECO:0000256" key="9">
    <source>
        <dbReference type="ARBA" id="ARBA00023157"/>
    </source>
</evidence>
<dbReference type="RefSeq" id="WP_015779114.1">
    <property type="nucleotide sequence ID" value="NC_013169.1"/>
</dbReference>
<evidence type="ECO:0000256" key="10">
    <source>
        <dbReference type="ARBA" id="ARBA00023295"/>
    </source>
</evidence>
<evidence type="ECO:0000256" key="4">
    <source>
        <dbReference type="ARBA" id="ARBA00012732"/>
    </source>
</evidence>
<dbReference type="EC" id="3.2.1.17" evidence="4"/>
<dbReference type="EMBL" id="CP001686">
    <property type="protein sequence ID" value="ACV06169.1"/>
    <property type="molecule type" value="Genomic_DNA"/>
</dbReference>
<reference evidence="14 15" key="1">
    <citation type="journal article" date="2009" name="Stand. Genomic Sci.">
        <title>Complete genome sequence of Kytococcus sedentarius type strain (541).</title>
        <authorList>
            <person name="Sims D."/>
            <person name="Brettin T."/>
            <person name="Detter J.C."/>
            <person name="Han C."/>
            <person name="Lapidus A."/>
            <person name="Copeland A."/>
            <person name="Glavina Del Rio T."/>
            <person name="Nolan M."/>
            <person name="Chen F."/>
            <person name="Lucas S."/>
            <person name="Tice H."/>
            <person name="Cheng J.F."/>
            <person name="Bruce D."/>
            <person name="Goodwin L."/>
            <person name="Pitluck S."/>
            <person name="Ovchinnikova G."/>
            <person name="Pati A."/>
            <person name="Ivanova N."/>
            <person name="Mavrommatis K."/>
            <person name="Chen A."/>
            <person name="Palaniappan K."/>
            <person name="D'haeseleer P."/>
            <person name="Chain P."/>
            <person name="Bristow J."/>
            <person name="Eisen J.A."/>
            <person name="Markowitz V."/>
            <person name="Hugenholtz P."/>
            <person name="Schneider S."/>
            <person name="Goker M."/>
            <person name="Pukall R."/>
            <person name="Kyrpides N.C."/>
            <person name="Klenk H.P."/>
        </authorList>
    </citation>
    <scope>NUCLEOTIDE SEQUENCE [LARGE SCALE GENOMIC DNA]</scope>
    <source>
        <strain evidence="15">ATCC 14392 / DSM 20547 / JCM 11482 / CCUG 33030 / NBRC 15357 / NCTC 11040 / CCM 314 / 541</strain>
    </source>
</reference>
<dbReference type="GO" id="GO:0003796">
    <property type="term" value="F:lysozyme activity"/>
    <property type="evidence" value="ECO:0007669"/>
    <property type="project" value="UniProtKB-EC"/>
</dbReference>